<reference evidence="2" key="2">
    <citation type="submission" date="2021-04" db="EMBL/GenBank/DDBJ databases">
        <authorList>
            <person name="Gilroy R."/>
        </authorList>
    </citation>
    <scope>NUCLEOTIDE SEQUENCE</scope>
    <source>
        <strain evidence="2">687</strain>
    </source>
</reference>
<dbReference type="InterPro" id="IPR021675">
    <property type="entry name" value="DUF3261"/>
</dbReference>
<proteinExistence type="predicted"/>
<name>A0A9E2KN44_9GAMM</name>
<comment type="caution">
    <text evidence="2">The sequence shown here is derived from an EMBL/GenBank/DDBJ whole genome shotgun (WGS) entry which is preliminary data.</text>
</comment>
<dbReference type="AlphaFoldDB" id="A0A9E2KN44"/>
<dbReference type="EMBL" id="JAHLFG010000037">
    <property type="protein sequence ID" value="MBU3826553.1"/>
    <property type="molecule type" value="Genomic_DNA"/>
</dbReference>
<evidence type="ECO:0000313" key="2">
    <source>
        <dbReference type="EMBL" id="MBU3826553.1"/>
    </source>
</evidence>
<dbReference type="PROSITE" id="PS51257">
    <property type="entry name" value="PROKAR_LIPOPROTEIN"/>
    <property type="match status" value="1"/>
</dbReference>
<keyword evidence="1" id="KW-0732">Signal</keyword>
<feature type="signal peptide" evidence="1">
    <location>
        <begin position="1"/>
        <end position="21"/>
    </location>
</feature>
<evidence type="ECO:0000256" key="1">
    <source>
        <dbReference type="SAM" id="SignalP"/>
    </source>
</evidence>
<dbReference type="Proteomes" id="UP000824150">
    <property type="component" value="Unassembled WGS sequence"/>
</dbReference>
<feature type="chain" id="PRO_5038999823" evidence="1">
    <location>
        <begin position="22"/>
        <end position="198"/>
    </location>
</feature>
<gene>
    <name evidence="2" type="ORF">IAA31_03585</name>
</gene>
<sequence length="198" mass="21680">MQKIGGKAVLFALGLMLTATTFLGCASHRQDSSAPLSAALTPTVRYVLPSLAGVQPFAWQQLLTAHYQEKSHQLVVQLEYDGKVLHLAGMTPFGLRLFAAWYDGTQLNIEKLELPAGQLPDAAQVLSDILLSIVPQENLATQLPSGFTLTSKGLTRILLDAEHEPVLQIDYKAQGDAILPVKISHRRFNYTIGLDYLN</sequence>
<accession>A0A9E2KN44</accession>
<dbReference type="Pfam" id="PF11659">
    <property type="entry name" value="DUF3261"/>
    <property type="match status" value="1"/>
</dbReference>
<organism evidence="2 3">
    <name type="scientific">Candidatus Anaerobiospirillum merdipullorum</name>
    <dbReference type="NCBI Taxonomy" id="2838450"/>
    <lineage>
        <taxon>Bacteria</taxon>
        <taxon>Pseudomonadati</taxon>
        <taxon>Pseudomonadota</taxon>
        <taxon>Gammaproteobacteria</taxon>
        <taxon>Aeromonadales</taxon>
        <taxon>Succinivibrionaceae</taxon>
        <taxon>Anaerobiospirillum</taxon>
    </lineage>
</organism>
<reference evidence="2" key="1">
    <citation type="journal article" date="2021" name="PeerJ">
        <title>Extensive microbial diversity within the chicken gut microbiome revealed by metagenomics and culture.</title>
        <authorList>
            <person name="Gilroy R."/>
            <person name="Ravi A."/>
            <person name="Getino M."/>
            <person name="Pursley I."/>
            <person name="Horton D.L."/>
            <person name="Alikhan N.F."/>
            <person name="Baker D."/>
            <person name="Gharbi K."/>
            <person name="Hall N."/>
            <person name="Watson M."/>
            <person name="Adriaenssens E.M."/>
            <person name="Foster-Nyarko E."/>
            <person name="Jarju S."/>
            <person name="Secka A."/>
            <person name="Antonio M."/>
            <person name="Oren A."/>
            <person name="Chaudhuri R.R."/>
            <person name="La Ragione R."/>
            <person name="Hildebrand F."/>
            <person name="Pallen M.J."/>
        </authorList>
    </citation>
    <scope>NUCLEOTIDE SEQUENCE</scope>
    <source>
        <strain evidence="2">687</strain>
    </source>
</reference>
<protein>
    <submittedName>
        <fullName evidence="2">DUF3261 domain-containing protein</fullName>
    </submittedName>
</protein>
<evidence type="ECO:0000313" key="3">
    <source>
        <dbReference type="Proteomes" id="UP000824150"/>
    </source>
</evidence>